<evidence type="ECO:0000313" key="2">
    <source>
        <dbReference type="Proteomes" id="UP001162992"/>
    </source>
</evidence>
<sequence>MCDLRASLVSWRGLFPSPSNHGHAEARTDISLTRYDALYPRPCSFQLRYSLRKAPLAAAAAVHHRFPEEQAAKRNWIVRSSSDASNAGFDPNEATVDQLRTENEGFSNPNRQIRVRTDGSVESDSIFERKSFQDLEKDVALRRVEDIEASTAERIGQGDVAKENGNGRVSSEKEQLPQIDGYKAANNEAAARSEDSANVQRLKNADKEGVGVALVSSNTNSPLGTPQLGKDACSEIDSHQRRNVQVSENSNGGASIKRQFFTPSLLIDFASKQMNNVSRFFTRLLPWEQKKRLEHLLTEADNNPKDASKQAALLKELFKQSPQAVIERFERREHAANEEAVVEYIKALVVTDAIADFLSDQRTGRSSGLPALLLELKRAAGDLEEPLVPPGMTEQKPLHVVMVDSKVSNKSMRLVQELLYALFFMIVFSILWVMGTAALRKYVNGAAGIGPSSSIGASSVYSPKEFSKEVVPEKNTKTFKDVKGCDEAKEELEEIVDYLRNPTKFTRLGGKLPKGVLLVGPPGTGKTLLAKAIAGEAAVPFFYRAGSEFEEMFVGVGARRVRSLFQAAKKKAPCIVFIDEIDAVGSSRKHWEGHTKKTLNQLLVEMDGFEANEGIIVLAATNLPESLDPALIRPGRFDRHVVVTNPDVRGREEILELYMKDKPLSEDIDVKALARGTPGFSGADLANLVNMAAVKAAVDGVDKITTSQLEFAKDKLLMGTERKSMVLSEESRKLTAYHESGHAVVAFNTAGANPIHKATIMPRGTALGMVTQLPEKDETSVSKVQLMARLDVCMGGRAAEEIVFGSNQITSGARSDLQQATALARHMVSECGMSETVGPIFVDTESQRPSPEIQKSIDAEVVRLLKEAYERAQCLLKKHEVDLHNLAKALLENETLNANEVKEILQPIDQGEETLAITNC</sequence>
<dbReference type="Proteomes" id="UP001162992">
    <property type="component" value="Chromosome 3"/>
</dbReference>
<dbReference type="EMBL" id="CM055094">
    <property type="protein sequence ID" value="KAJ7562247.1"/>
    <property type="molecule type" value="Genomic_DNA"/>
</dbReference>
<gene>
    <name evidence="1" type="ORF">O6H91_03G060900</name>
</gene>
<accession>A0ACC2E7K7</accession>
<organism evidence="1 2">
    <name type="scientific">Diphasiastrum complanatum</name>
    <name type="common">Issler's clubmoss</name>
    <name type="synonym">Lycopodium complanatum</name>
    <dbReference type="NCBI Taxonomy" id="34168"/>
    <lineage>
        <taxon>Eukaryota</taxon>
        <taxon>Viridiplantae</taxon>
        <taxon>Streptophyta</taxon>
        <taxon>Embryophyta</taxon>
        <taxon>Tracheophyta</taxon>
        <taxon>Lycopodiopsida</taxon>
        <taxon>Lycopodiales</taxon>
        <taxon>Lycopodiaceae</taxon>
        <taxon>Lycopodioideae</taxon>
        <taxon>Diphasiastrum</taxon>
    </lineage>
</organism>
<proteinExistence type="predicted"/>
<keyword evidence="2" id="KW-1185">Reference proteome</keyword>
<protein>
    <submittedName>
        <fullName evidence="1">Uncharacterized protein</fullName>
    </submittedName>
</protein>
<name>A0ACC2E7K7_DIPCM</name>
<comment type="caution">
    <text evidence="1">The sequence shown here is derived from an EMBL/GenBank/DDBJ whole genome shotgun (WGS) entry which is preliminary data.</text>
</comment>
<reference evidence="2" key="1">
    <citation type="journal article" date="2024" name="Proc. Natl. Acad. Sci. U.S.A.">
        <title>Extraordinary preservation of gene collinearity over three hundred million years revealed in homosporous lycophytes.</title>
        <authorList>
            <person name="Li C."/>
            <person name="Wickell D."/>
            <person name="Kuo L.Y."/>
            <person name="Chen X."/>
            <person name="Nie B."/>
            <person name="Liao X."/>
            <person name="Peng D."/>
            <person name="Ji J."/>
            <person name="Jenkins J."/>
            <person name="Williams M."/>
            <person name="Shu S."/>
            <person name="Plott C."/>
            <person name="Barry K."/>
            <person name="Rajasekar S."/>
            <person name="Grimwood J."/>
            <person name="Han X."/>
            <person name="Sun S."/>
            <person name="Hou Z."/>
            <person name="He W."/>
            <person name="Dai G."/>
            <person name="Sun C."/>
            <person name="Schmutz J."/>
            <person name="Leebens-Mack J.H."/>
            <person name="Li F.W."/>
            <person name="Wang L."/>
        </authorList>
    </citation>
    <scope>NUCLEOTIDE SEQUENCE [LARGE SCALE GENOMIC DNA]</scope>
    <source>
        <strain evidence="2">cv. PW_Plant_1</strain>
    </source>
</reference>
<evidence type="ECO:0000313" key="1">
    <source>
        <dbReference type="EMBL" id="KAJ7562247.1"/>
    </source>
</evidence>